<evidence type="ECO:0000313" key="1">
    <source>
        <dbReference type="EMBL" id="KAJ8934539.1"/>
    </source>
</evidence>
<dbReference type="AlphaFoldDB" id="A0AAV8X7K5"/>
<reference evidence="1" key="1">
    <citation type="journal article" date="2023" name="Insect Mol. Biol.">
        <title>Genome sequencing provides insights into the evolution of gene families encoding plant cell wall-degrading enzymes in longhorned beetles.</title>
        <authorList>
            <person name="Shin N.R."/>
            <person name="Okamura Y."/>
            <person name="Kirsch R."/>
            <person name="Pauchet Y."/>
        </authorList>
    </citation>
    <scope>NUCLEOTIDE SEQUENCE</scope>
    <source>
        <strain evidence="1">AMC_N1</strain>
    </source>
</reference>
<dbReference type="EMBL" id="JAPWTK010001026">
    <property type="protein sequence ID" value="KAJ8934539.1"/>
    <property type="molecule type" value="Genomic_DNA"/>
</dbReference>
<keyword evidence="2" id="KW-1185">Reference proteome</keyword>
<name>A0AAV8X7K5_9CUCU</name>
<dbReference type="Proteomes" id="UP001162162">
    <property type="component" value="Unassembled WGS sequence"/>
</dbReference>
<sequence length="75" mass="9008">MEFIFNEEQRRVSLEIYLRNGIIHFDHFSWSVKRFLHLYRQIGSVNRKQGSGRSKVRTEGNVEMVRQVITDNPRT</sequence>
<comment type="caution">
    <text evidence="1">The sequence shown here is derived from an EMBL/GenBank/DDBJ whole genome shotgun (WGS) entry which is preliminary data.</text>
</comment>
<protein>
    <submittedName>
        <fullName evidence="1">Uncharacterized protein</fullName>
    </submittedName>
</protein>
<gene>
    <name evidence="1" type="ORF">NQ318_012918</name>
</gene>
<proteinExistence type="predicted"/>
<accession>A0AAV8X7K5</accession>
<evidence type="ECO:0000313" key="2">
    <source>
        <dbReference type="Proteomes" id="UP001162162"/>
    </source>
</evidence>
<organism evidence="1 2">
    <name type="scientific">Aromia moschata</name>
    <dbReference type="NCBI Taxonomy" id="1265417"/>
    <lineage>
        <taxon>Eukaryota</taxon>
        <taxon>Metazoa</taxon>
        <taxon>Ecdysozoa</taxon>
        <taxon>Arthropoda</taxon>
        <taxon>Hexapoda</taxon>
        <taxon>Insecta</taxon>
        <taxon>Pterygota</taxon>
        <taxon>Neoptera</taxon>
        <taxon>Endopterygota</taxon>
        <taxon>Coleoptera</taxon>
        <taxon>Polyphaga</taxon>
        <taxon>Cucujiformia</taxon>
        <taxon>Chrysomeloidea</taxon>
        <taxon>Cerambycidae</taxon>
        <taxon>Cerambycinae</taxon>
        <taxon>Callichromatini</taxon>
        <taxon>Aromia</taxon>
    </lineage>
</organism>